<keyword evidence="3" id="KW-0675">Receptor</keyword>
<sequence>MKKTMLAGLLSAAAALAPLSAAWSDDSYPRKPVRIIAPVPPGGGGDFVTRLVANAASQELGQSIVVENRPGATGNIGTVAAVRSAPDGYTILLCSIGNCAVNASLYANPGYDLFKDIAPVALVGSSINVLTVNLETGITSVAELLEQAGKHPLNYGSSGVGASNHLAGEMLKKVSGADILHVPYKGSGPAITDLIGGSIQVFFDNEPSILPHIQAGKVRALAVTGKTRSENLPDVPTMEELGFKGFVIEPWYGIGAPAGTPESVINRLNDAVNRGLSKPEVRETLLKAGITPASGDAGVLKAHIRSEYEKWADLIASQKISAE</sequence>
<dbReference type="Gene3D" id="3.40.190.10">
    <property type="entry name" value="Periplasmic binding protein-like II"/>
    <property type="match status" value="1"/>
</dbReference>
<organism evidence="3 4">
    <name type="scientific">Paracandidimonas soli</name>
    <dbReference type="NCBI Taxonomy" id="1917182"/>
    <lineage>
        <taxon>Bacteria</taxon>
        <taxon>Pseudomonadati</taxon>
        <taxon>Pseudomonadota</taxon>
        <taxon>Betaproteobacteria</taxon>
        <taxon>Burkholderiales</taxon>
        <taxon>Alcaligenaceae</taxon>
        <taxon>Paracandidimonas</taxon>
    </lineage>
</organism>
<feature type="chain" id="PRO_5020339907" evidence="2">
    <location>
        <begin position="22"/>
        <end position="323"/>
    </location>
</feature>
<gene>
    <name evidence="3" type="ORF">EV686_10491</name>
</gene>
<comment type="caution">
    <text evidence="3">The sequence shown here is derived from an EMBL/GenBank/DDBJ whole genome shotgun (WGS) entry which is preliminary data.</text>
</comment>
<dbReference type="RefSeq" id="WP_132476305.1">
    <property type="nucleotide sequence ID" value="NZ_JBEBWM010000026.1"/>
</dbReference>
<evidence type="ECO:0000313" key="3">
    <source>
        <dbReference type="EMBL" id="TCU98993.1"/>
    </source>
</evidence>
<protein>
    <submittedName>
        <fullName evidence="3">Tripartite-type tricarboxylate transporter receptor subunit TctC</fullName>
    </submittedName>
</protein>
<dbReference type="EMBL" id="SMBX01000004">
    <property type="protein sequence ID" value="TCU98993.1"/>
    <property type="molecule type" value="Genomic_DNA"/>
</dbReference>
<dbReference type="AlphaFoldDB" id="A0A4R3V6F0"/>
<dbReference type="OrthoDB" id="8677147at2"/>
<evidence type="ECO:0000256" key="1">
    <source>
        <dbReference type="ARBA" id="ARBA00006987"/>
    </source>
</evidence>
<dbReference type="Pfam" id="PF03401">
    <property type="entry name" value="TctC"/>
    <property type="match status" value="1"/>
</dbReference>
<proteinExistence type="inferred from homology"/>
<evidence type="ECO:0000313" key="4">
    <source>
        <dbReference type="Proteomes" id="UP000294692"/>
    </source>
</evidence>
<keyword evidence="4" id="KW-1185">Reference proteome</keyword>
<feature type="signal peptide" evidence="2">
    <location>
        <begin position="1"/>
        <end position="21"/>
    </location>
</feature>
<dbReference type="PIRSF" id="PIRSF017082">
    <property type="entry name" value="YflP"/>
    <property type="match status" value="1"/>
</dbReference>
<dbReference type="SUPFAM" id="SSF53850">
    <property type="entry name" value="Periplasmic binding protein-like II"/>
    <property type="match status" value="1"/>
</dbReference>
<dbReference type="PANTHER" id="PTHR42928:SF5">
    <property type="entry name" value="BLR1237 PROTEIN"/>
    <property type="match status" value="1"/>
</dbReference>
<dbReference type="CDD" id="cd13578">
    <property type="entry name" value="PBP2_Bug27"/>
    <property type="match status" value="1"/>
</dbReference>
<reference evidence="3 4" key="1">
    <citation type="submission" date="2019-03" db="EMBL/GenBank/DDBJ databases">
        <title>Genomic Encyclopedia of Type Strains, Phase IV (KMG-IV): sequencing the most valuable type-strain genomes for metagenomic binning, comparative biology and taxonomic classification.</title>
        <authorList>
            <person name="Goeker M."/>
        </authorList>
    </citation>
    <scope>NUCLEOTIDE SEQUENCE [LARGE SCALE GENOMIC DNA]</scope>
    <source>
        <strain evidence="3 4">DSM 100048</strain>
    </source>
</reference>
<name>A0A4R3V6F0_9BURK</name>
<dbReference type="Proteomes" id="UP000294692">
    <property type="component" value="Unassembled WGS sequence"/>
</dbReference>
<accession>A0A4R3V6F0</accession>
<dbReference type="InterPro" id="IPR042100">
    <property type="entry name" value="Bug_dom1"/>
</dbReference>
<comment type="similarity">
    <text evidence="1">Belongs to the UPF0065 (bug) family.</text>
</comment>
<keyword evidence="2" id="KW-0732">Signal</keyword>
<evidence type="ECO:0000256" key="2">
    <source>
        <dbReference type="SAM" id="SignalP"/>
    </source>
</evidence>
<dbReference type="PANTHER" id="PTHR42928">
    <property type="entry name" value="TRICARBOXYLATE-BINDING PROTEIN"/>
    <property type="match status" value="1"/>
</dbReference>
<dbReference type="InterPro" id="IPR005064">
    <property type="entry name" value="BUG"/>
</dbReference>
<dbReference type="Gene3D" id="3.40.190.150">
    <property type="entry name" value="Bordetella uptake gene, domain 1"/>
    <property type="match status" value="1"/>
</dbReference>